<dbReference type="EMBL" id="AKHW03006807">
    <property type="protein sequence ID" value="KYO18576.1"/>
    <property type="molecule type" value="Genomic_DNA"/>
</dbReference>
<reference evidence="2 3" key="1">
    <citation type="journal article" date="2012" name="Genome Biol.">
        <title>Sequencing three crocodilian genomes to illuminate the evolution of archosaurs and amniotes.</title>
        <authorList>
            <person name="St John J.A."/>
            <person name="Braun E.L."/>
            <person name="Isberg S.R."/>
            <person name="Miles L.G."/>
            <person name="Chong A.Y."/>
            <person name="Gongora J."/>
            <person name="Dalzell P."/>
            <person name="Moran C."/>
            <person name="Bed'hom B."/>
            <person name="Abzhanov A."/>
            <person name="Burgess S.C."/>
            <person name="Cooksey A.M."/>
            <person name="Castoe T.A."/>
            <person name="Crawford N.G."/>
            <person name="Densmore L.D."/>
            <person name="Drew J.C."/>
            <person name="Edwards S.V."/>
            <person name="Faircloth B.C."/>
            <person name="Fujita M.K."/>
            <person name="Greenwold M.J."/>
            <person name="Hoffmann F.G."/>
            <person name="Howard J.M."/>
            <person name="Iguchi T."/>
            <person name="Janes D.E."/>
            <person name="Khan S.Y."/>
            <person name="Kohno S."/>
            <person name="de Koning A.J."/>
            <person name="Lance S.L."/>
            <person name="McCarthy F.M."/>
            <person name="McCormack J.E."/>
            <person name="Merchant M.E."/>
            <person name="Peterson D.G."/>
            <person name="Pollock D.D."/>
            <person name="Pourmand N."/>
            <person name="Raney B.J."/>
            <person name="Roessler K.A."/>
            <person name="Sanford J.R."/>
            <person name="Sawyer R.H."/>
            <person name="Schmidt C.J."/>
            <person name="Triplett E.W."/>
            <person name="Tuberville T.D."/>
            <person name="Venegas-Anaya M."/>
            <person name="Howard J.T."/>
            <person name="Jarvis E.D."/>
            <person name="Guillette L.J.Jr."/>
            <person name="Glenn T.C."/>
            <person name="Green R.E."/>
            <person name="Ray D.A."/>
        </authorList>
    </citation>
    <scope>NUCLEOTIDE SEQUENCE [LARGE SCALE GENOMIC DNA]</scope>
    <source>
        <strain evidence="2">KSC_2009_1</strain>
    </source>
</reference>
<evidence type="ECO:0000313" key="3">
    <source>
        <dbReference type="Proteomes" id="UP000050525"/>
    </source>
</evidence>
<gene>
    <name evidence="2" type="ORF">Y1Q_0014833</name>
</gene>
<protein>
    <submittedName>
        <fullName evidence="2">Uncharacterized protein</fullName>
    </submittedName>
</protein>
<organism evidence="2 3">
    <name type="scientific">Alligator mississippiensis</name>
    <name type="common">American alligator</name>
    <dbReference type="NCBI Taxonomy" id="8496"/>
    <lineage>
        <taxon>Eukaryota</taxon>
        <taxon>Metazoa</taxon>
        <taxon>Chordata</taxon>
        <taxon>Craniata</taxon>
        <taxon>Vertebrata</taxon>
        <taxon>Euteleostomi</taxon>
        <taxon>Archelosauria</taxon>
        <taxon>Archosauria</taxon>
        <taxon>Crocodylia</taxon>
        <taxon>Alligatoridae</taxon>
        <taxon>Alligatorinae</taxon>
        <taxon>Alligator</taxon>
    </lineage>
</organism>
<proteinExistence type="predicted"/>
<evidence type="ECO:0000313" key="2">
    <source>
        <dbReference type="EMBL" id="KYO18576.1"/>
    </source>
</evidence>
<accession>A0A151M284</accession>
<sequence length="85" mass="9729">MKVIFHLLREDEATTWLSDILFCSSFRVPMWQWEALERGCEKVWKRKDSCGTAGSWRRSPTKPQLLPPRAGSSCKCPAGLEISQC</sequence>
<dbReference type="Proteomes" id="UP000050525">
    <property type="component" value="Unassembled WGS sequence"/>
</dbReference>
<keyword evidence="3" id="KW-1185">Reference proteome</keyword>
<dbReference type="AlphaFoldDB" id="A0A151M284"/>
<evidence type="ECO:0000256" key="1">
    <source>
        <dbReference type="SAM" id="MobiDB-lite"/>
    </source>
</evidence>
<feature type="region of interest" description="Disordered" evidence="1">
    <location>
        <begin position="50"/>
        <end position="72"/>
    </location>
</feature>
<name>A0A151M284_ALLMI</name>
<comment type="caution">
    <text evidence="2">The sequence shown here is derived from an EMBL/GenBank/DDBJ whole genome shotgun (WGS) entry which is preliminary data.</text>
</comment>